<keyword evidence="1" id="KW-1133">Transmembrane helix</keyword>
<gene>
    <name evidence="2" type="ORF">Zmor_007031</name>
</gene>
<keyword evidence="3" id="KW-1185">Reference proteome</keyword>
<dbReference type="AlphaFoldDB" id="A0AA38IY52"/>
<protein>
    <submittedName>
        <fullName evidence="2">Uncharacterized protein</fullName>
    </submittedName>
</protein>
<sequence length="158" mass="18532">MNFKKDAETGEEITRLNLETGEVEFIITSKKLPAKPKVFRIPTSCMNLKKREEKIKFDSSPTFTAALVFLLPTTIFFSPILGLLVVLIEVIIHVWAHRKNKLIRHKNLYYQSPLHIICKEYCGACKEEESKIKITKFQEKRADKFKKYGFEYFKRIVT</sequence>
<reference evidence="2" key="1">
    <citation type="journal article" date="2023" name="G3 (Bethesda)">
        <title>Whole genome assemblies of Zophobas morio and Tenebrio molitor.</title>
        <authorList>
            <person name="Kaur S."/>
            <person name="Stinson S.A."/>
            <person name="diCenzo G.C."/>
        </authorList>
    </citation>
    <scope>NUCLEOTIDE SEQUENCE</scope>
    <source>
        <strain evidence="2">QUZm001</strain>
    </source>
</reference>
<evidence type="ECO:0000313" key="2">
    <source>
        <dbReference type="EMBL" id="KAJ3662696.1"/>
    </source>
</evidence>
<proteinExistence type="predicted"/>
<dbReference type="Proteomes" id="UP001168821">
    <property type="component" value="Unassembled WGS sequence"/>
</dbReference>
<evidence type="ECO:0000313" key="3">
    <source>
        <dbReference type="Proteomes" id="UP001168821"/>
    </source>
</evidence>
<organism evidence="2 3">
    <name type="scientific">Zophobas morio</name>
    <dbReference type="NCBI Taxonomy" id="2755281"/>
    <lineage>
        <taxon>Eukaryota</taxon>
        <taxon>Metazoa</taxon>
        <taxon>Ecdysozoa</taxon>
        <taxon>Arthropoda</taxon>
        <taxon>Hexapoda</taxon>
        <taxon>Insecta</taxon>
        <taxon>Pterygota</taxon>
        <taxon>Neoptera</taxon>
        <taxon>Endopterygota</taxon>
        <taxon>Coleoptera</taxon>
        <taxon>Polyphaga</taxon>
        <taxon>Cucujiformia</taxon>
        <taxon>Tenebrionidae</taxon>
        <taxon>Zophobas</taxon>
    </lineage>
</organism>
<feature type="transmembrane region" description="Helical" evidence="1">
    <location>
        <begin position="63"/>
        <end position="96"/>
    </location>
</feature>
<name>A0AA38IY52_9CUCU</name>
<comment type="caution">
    <text evidence="2">The sequence shown here is derived from an EMBL/GenBank/DDBJ whole genome shotgun (WGS) entry which is preliminary data.</text>
</comment>
<keyword evidence="1" id="KW-0812">Transmembrane</keyword>
<accession>A0AA38IY52</accession>
<keyword evidence="1" id="KW-0472">Membrane</keyword>
<evidence type="ECO:0000256" key="1">
    <source>
        <dbReference type="SAM" id="Phobius"/>
    </source>
</evidence>
<dbReference type="EMBL" id="JALNTZ010000002">
    <property type="protein sequence ID" value="KAJ3662696.1"/>
    <property type="molecule type" value="Genomic_DNA"/>
</dbReference>